<evidence type="ECO:0000313" key="3">
    <source>
        <dbReference type="Proteomes" id="UP000233766"/>
    </source>
</evidence>
<feature type="region of interest" description="Disordered" evidence="1">
    <location>
        <begin position="1"/>
        <end position="24"/>
    </location>
</feature>
<comment type="caution">
    <text evidence="2">The sequence shown here is derived from an EMBL/GenBank/DDBJ whole genome shotgun (WGS) entry which is preliminary data.</text>
</comment>
<sequence length="96" mass="10047">MGTDEQAQTPNSEQPGSGDASGSEITVEILRELLGSEAADARLVLEAGRVRIASDSGGLVLISREELLDRVGTDPDATELTEQAGLLNTEVRLRGA</sequence>
<dbReference type="AlphaFoldDB" id="A0A2N3VJS6"/>
<dbReference type="OrthoDB" id="4560311at2"/>
<proteinExistence type="predicted"/>
<dbReference type="EMBL" id="PJMW01000002">
    <property type="protein sequence ID" value="PKV81864.1"/>
    <property type="molecule type" value="Genomic_DNA"/>
</dbReference>
<feature type="compositionally biased region" description="Polar residues" evidence="1">
    <location>
        <begin position="1"/>
        <end position="15"/>
    </location>
</feature>
<reference evidence="2 3" key="1">
    <citation type="submission" date="2017-12" db="EMBL/GenBank/DDBJ databases">
        <title>Sequencing the genomes of 1000 Actinobacteria strains.</title>
        <authorList>
            <person name="Klenk H.-P."/>
        </authorList>
    </citation>
    <scope>NUCLEOTIDE SEQUENCE [LARGE SCALE GENOMIC DNA]</scope>
    <source>
        <strain evidence="2 3">DSM 44489</strain>
    </source>
</reference>
<dbReference type="RefSeq" id="WP_101467508.1">
    <property type="nucleotide sequence ID" value="NZ_PJMW01000002.1"/>
</dbReference>
<gene>
    <name evidence="2" type="ORF">ATK86_6336</name>
</gene>
<organism evidence="2 3">
    <name type="scientific">Nocardia fluminea</name>
    <dbReference type="NCBI Taxonomy" id="134984"/>
    <lineage>
        <taxon>Bacteria</taxon>
        <taxon>Bacillati</taxon>
        <taxon>Actinomycetota</taxon>
        <taxon>Actinomycetes</taxon>
        <taxon>Mycobacteriales</taxon>
        <taxon>Nocardiaceae</taxon>
        <taxon>Nocardia</taxon>
    </lineage>
</organism>
<evidence type="ECO:0000313" key="2">
    <source>
        <dbReference type="EMBL" id="PKV81864.1"/>
    </source>
</evidence>
<evidence type="ECO:0000256" key="1">
    <source>
        <dbReference type="SAM" id="MobiDB-lite"/>
    </source>
</evidence>
<protein>
    <submittedName>
        <fullName evidence="2">Uncharacterized protein</fullName>
    </submittedName>
</protein>
<keyword evidence="3" id="KW-1185">Reference proteome</keyword>
<name>A0A2N3VJS6_9NOCA</name>
<dbReference type="Proteomes" id="UP000233766">
    <property type="component" value="Unassembled WGS sequence"/>
</dbReference>
<accession>A0A2N3VJS6</accession>